<accession>A0ACC6ADN2</accession>
<dbReference type="EMBL" id="JALJZS010000001">
    <property type="protein sequence ID" value="MCP1997908.1"/>
    <property type="molecule type" value="Genomic_DNA"/>
</dbReference>
<proteinExistence type="predicted"/>
<protein>
    <submittedName>
        <fullName evidence="1">Macrolide-specific efflux system membrane fusion protein</fullName>
    </submittedName>
</protein>
<gene>
    <name evidence="1" type="ORF">J2S34_000330</name>
</gene>
<comment type="caution">
    <text evidence="1">The sequence shown here is derived from an EMBL/GenBank/DDBJ whole genome shotgun (WGS) entry which is preliminary data.</text>
</comment>
<keyword evidence="2" id="KW-1185">Reference proteome</keyword>
<reference evidence="1" key="1">
    <citation type="submission" date="2022-03" db="EMBL/GenBank/DDBJ databases">
        <title>Interactions between chemoautotrophic and heterotrophic bacteria.</title>
        <authorList>
            <person name="Santoro A."/>
        </authorList>
    </citation>
    <scope>NUCLEOTIDE SEQUENCE</scope>
    <source>
        <strain evidence="1">Nb-106</strain>
    </source>
</reference>
<dbReference type="Proteomes" id="UP001205486">
    <property type="component" value="Unassembled WGS sequence"/>
</dbReference>
<sequence>MSITKTSSERMPTMNAPVPPDDVDGLALPPAWTAPARRARGSRRLVLGLSAAGLAALGTLAVMGFRAPSPDSLYETVAVTRQDIESTVAATGKIQPYASVDVGAQVTGQLKHLRVAVGDKVTAGRVVAEIDAEVQSAKVEGIEADLARLTAELAEQEAGLVFAERNVERHLTLSQTSAVSKLAFETTTRDRDILIARIDASKARIRQMQADLRAQKTALRFARITAPMGGTVVSVDAKEGQTLNANYDTPLLLQIADLDTMTVWTDVSEADVVKLREGMPLWFTTLGRPDRKWHATLRQIQPAPRRPDNKKAETKTTPQSGNVVLYTALFDVPNADGSLRAGMTAQVFFVTAAAQNALVVPVASLNDKGEVRVLREDGTIAVRKVEIGTRTRFVVGITSGVTDGERVITGLKSAGPPAKLRVES</sequence>
<name>A0ACC6ADN2_NITWI</name>
<evidence type="ECO:0000313" key="2">
    <source>
        <dbReference type="Proteomes" id="UP001205486"/>
    </source>
</evidence>
<evidence type="ECO:0000313" key="1">
    <source>
        <dbReference type="EMBL" id="MCP1997908.1"/>
    </source>
</evidence>
<organism evidence="1 2">
    <name type="scientific">Nitrobacter winogradskyi</name>
    <name type="common">Nitrobacter agilis</name>
    <dbReference type="NCBI Taxonomy" id="913"/>
    <lineage>
        <taxon>Bacteria</taxon>
        <taxon>Pseudomonadati</taxon>
        <taxon>Pseudomonadota</taxon>
        <taxon>Alphaproteobacteria</taxon>
        <taxon>Hyphomicrobiales</taxon>
        <taxon>Nitrobacteraceae</taxon>
        <taxon>Nitrobacter</taxon>
    </lineage>
</organism>